<dbReference type="Proteomes" id="UP000249590">
    <property type="component" value="Unassembled WGS sequence"/>
</dbReference>
<dbReference type="GO" id="GO:0046872">
    <property type="term" value="F:metal ion binding"/>
    <property type="evidence" value="ECO:0007669"/>
    <property type="project" value="UniProtKB-KW"/>
</dbReference>
<dbReference type="CDD" id="cd06252">
    <property type="entry name" value="M14_ASTE_ASPA-like"/>
    <property type="match status" value="1"/>
</dbReference>
<accession>A0A8B2NYT8</accession>
<keyword evidence="2" id="KW-0479">Metal-binding</keyword>
<dbReference type="PANTHER" id="PTHR37326:SF1">
    <property type="entry name" value="BLL3975 PROTEIN"/>
    <property type="match status" value="1"/>
</dbReference>
<proteinExistence type="predicted"/>
<evidence type="ECO:0000313" key="6">
    <source>
        <dbReference type="EMBL" id="RAI01760.1"/>
    </source>
</evidence>
<keyword evidence="4" id="KW-0862">Zinc</keyword>
<dbReference type="GO" id="GO:0016811">
    <property type="term" value="F:hydrolase activity, acting on carbon-nitrogen (but not peptide) bonds, in linear amides"/>
    <property type="evidence" value="ECO:0007669"/>
    <property type="project" value="InterPro"/>
</dbReference>
<reference evidence="6 7" key="1">
    <citation type="submission" date="2018-05" db="EMBL/GenBank/DDBJ databases">
        <title>Acuticoccus sediminis sp. nov., isolated from deep-sea sediment of Indian Ocean.</title>
        <authorList>
            <person name="Liu X."/>
            <person name="Lai Q."/>
            <person name="Du Y."/>
            <person name="Sun F."/>
            <person name="Zhang X."/>
            <person name="Wang S."/>
            <person name="Shao Z."/>
        </authorList>
    </citation>
    <scope>NUCLEOTIDE SEQUENCE [LARGE SCALE GENOMIC DNA]</scope>
    <source>
        <strain evidence="6 7">PTG4-2</strain>
    </source>
</reference>
<evidence type="ECO:0000256" key="4">
    <source>
        <dbReference type="ARBA" id="ARBA00022833"/>
    </source>
</evidence>
<feature type="domain" description="Succinylglutamate desuccinylase/Aspartoacylase catalytic" evidence="5">
    <location>
        <begin position="50"/>
        <end position="247"/>
    </location>
</feature>
<dbReference type="InterPro" id="IPR055438">
    <property type="entry name" value="AstE_AspA_cat"/>
</dbReference>
<evidence type="ECO:0000259" key="5">
    <source>
        <dbReference type="Pfam" id="PF24827"/>
    </source>
</evidence>
<dbReference type="AlphaFoldDB" id="A0A8B2NYT8"/>
<dbReference type="OrthoDB" id="9782876at2"/>
<comment type="caution">
    <text evidence="6">The sequence shown here is derived from an EMBL/GenBank/DDBJ whole genome shotgun (WGS) entry which is preliminary data.</text>
</comment>
<comment type="cofactor">
    <cofactor evidence="1">
        <name>Zn(2+)</name>
        <dbReference type="ChEBI" id="CHEBI:29105"/>
    </cofactor>
</comment>
<gene>
    <name evidence="6" type="ORF">DLJ53_10155</name>
</gene>
<protein>
    <recommendedName>
        <fullName evidence="5">Succinylglutamate desuccinylase/Aspartoacylase catalytic domain-containing protein</fullName>
    </recommendedName>
</protein>
<evidence type="ECO:0000256" key="3">
    <source>
        <dbReference type="ARBA" id="ARBA00022801"/>
    </source>
</evidence>
<dbReference type="RefSeq" id="WP_111344869.1">
    <property type="nucleotide sequence ID" value="NZ_JAIWKD010000002.1"/>
</dbReference>
<sequence length="347" mass="37075">MSELESRISSPVDFEKNGKQTGYLRLPYSSNVSAYGWIGIPIAVIRNGTGPTVYLGAGNHGDEYEGQITLVRLIRELDPAQIQGRLIILPATNTPAAMNHSRTSPIDHGNLNRSFPGEPWAPDHRPTGAIAHYIANAILPLCDASLDMHSGGKTLDYIPSALIRRDGDDGHFQKKLAALRAFGAPIGYIVEGGSPSAGGGQRPPTLNAHSDAFGAISLGTELGGAGTVTRTTLGVARRGVYNFLTHLGVLESGHPYAQMGHEPRLLTVGGPDYYVHAPTRGAFEPAFDLGDEVNAGDLAGWIHQIDEPDLPAREVYFERSGVAFCKRPIVAVERGDCLAHLGTDWTG</sequence>
<dbReference type="Gene3D" id="3.40.630.10">
    <property type="entry name" value="Zn peptidases"/>
    <property type="match status" value="1"/>
</dbReference>
<dbReference type="Pfam" id="PF24827">
    <property type="entry name" value="AstE_AspA_cat"/>
    <property type="match status" value="1"/>
</dbReference>
<keyword evidence="7" id="KW-1185">Reference proteome</keyword>
<dbReference type="SUPFAM" id="SSF53187">
    <property type="entry name" value="Zn-dependent exopeptidases"/>
    <property type="match status" value="1"/>
</dbReference>
<evidence type="ECO:0000313" key="7">
    <source>
        <dbReference type="Proteomes" id="UP000249590"/>
    </source>
</evidence>
<organism evidence="6 7">
    <name type="scientific">Acuticoccus sediminis</name>
    <dbReference type="NCBI Taxonomy" id="2184697"/>
    <lineage>
        <taxon>Bacteria</taxon>
        <taxon>Pseudomonadati</taxon>
        <taxon>Pseudomonadota</taxon>
        <taxon>Alphaproteobacteria</taxon>
        <taxon>Hyphomicrobiales</taxon>
        <taxon>Amorphaceae</taxon>
        <taxon>Acuticoccus</taxon>
    </lineage>
</organism>
<dbReference type="InterPro" id="IPR043795">
    <property type="entry name" value="N-alpha-Ac-DABA-like"/>
</dbReference>
<dbReference type="EMBL" id="QHHQ01000002">
    <property type="protein sequence ID" value="RAI01760.1"/>
    <property type="molecule type" value="Genomic_DNA"/>
</dbReference>
<evidence type="ECO:0000256" key="1">
    <source>
        <dbReference type="ARBA" id="ARBA00001947"/>
    </source>
</evidence>
<evidence type="ECO:0000256" key="2">
    <source>
        <dbReference type="ARBA" id="ARBA00022723"/>
    </source>
</evidence>
<dbReference type="PIRSF" id="PIRSF039012">
    <property type="entry name" value="ASP"/>
    <property type="match status" value="1"/>
</dbReference>
<dbReference type="PANTHER" id="PTHR37326">
    <property type="entry name" value="BLL3975 PROTEIN"/>
    <property type="match status" value="1"/>
</dbReference>
<dbReference type="InterPro" id="IPR053138">
    <property type="entry name" value="N-alpha-Ac-DABA_deacetylase"/>
</dbReference>
<dbReference type="GO" id="GO:0016788">
    <property type="term" value="F:hydrolase activity, acting on ester bonds"/>
    <property type="evidence" value="ECO:0007669"/>
    <property type="project" value="InterPro"/>
</dbReference>
<keyword evidence="3" id="KW-0378">Hydrolase</keyword>
<name>A0A8B2NYT8_9HYPH</name>